<dbReference type="KEGG" id="ngg:RG540_CH06730"/>
<name>A0A068SL22_NEOGA</name>
<feature type="domain" description="Calcineurin-like phosphoesterase" evidence="2">
    <location>
        <begin position="9"/>
        <end position="141"/>
    </location>
</feature>
<dbReference type="EMBL" id="HG938353">
    <property type="protein sequence ID" value="CDN46863.1"/>
    <property type="molecule type" value="Genomic_DNA"/>
</dbReference>
<dbReference type="AlphaFoldDB" id="A0A068SL22"/>
<dbReference type="InterPro" id="IPR029052">
    <property type="entry name" value="Metallo-depent_PP-like"/>
</dbReference>
<reference evidence="4" key="1">
    <citation type="journal article" date="2014" name="BMC Genomics">
        <title>Genome sequencing of two Neorhizobium galegae strains reveals a noeT gene responsible for the unusual acetylation of the nodulation factors.</title>
        <authorList>
            <person name="Osterman J."/>
            <person name="Marsh J."/>
            <person name="Laine P.K."/>
            <person name="Zeng Z."/>
            <person name="Alatalo E."/>
            <person name="Sullivan J.T."/>
            <person name="Young J.P."/>
            <person name="Thomas-Oates J."/>
            <person name="Paulin L."/>
            <person name="Lindstrom K."/>
        </authorList>
    </citation>
    <scope>NUCLEOTIDE SEQUENCE [LARGE SCALE GENOMIC DNA]</scope>
    <source>
        <strain evidence="4">HAMBI 540</strain>
    </source>
</reference>
<protein>
    <submittedName>
        <fullName evidence="3">Putative phosphoesterase or phosphohydrolase</fullName>
    </submittedName>
</protein>
<dbReference type="Pfam" id="PF12850">
    <property type="entry name" value="Metallophos_2"/>
    <property type="match status" value="1"/>
</dbReference>
<evidence type="ECO:0000259" key="2">
    <source>
        <dbReference type="Pfam" id="PF12850"/>
    </source>
</evidence>
<evidence type="ECO:0000256" key="1">
    <source>
        <dbReference type="ARBA" id="ARBA00008950"/>
    </source>
</evidence>
<gene>
    <name evidence="3" type="ORF">RG540_CH06730</name>
</gene>
<accession>A0A068SL22</accession>
<sequence>MAFTQQYFIGDTHFGHQLMLQYRPFSTTEEMDRALIEHWNSTVKPTDIVWHLGDFGFGDADRTRKIFQQLHGRIRLIVGNHDTDSKGRVHKQLADLDWDQPPVQMAEAHVDGERVTLCHYGMRVWPASHHGSWHFFGHSHGRLPAYSRSRDVGVDCPDVAFTPRTFRQLTAGMVVAEVAA</sequence>
<evidence type="ECO:0000313" key="4">
    <source>
        <dbReference type="Proteomes" id="UP000028181"/>
    </source>
</evidence>
<evidence type="ECO:0000313" key="3">
    <source>
        <dbReference type="EMBL" id="CDN46863.1"/>
    </source>
</evidence>
<organism evidence="3 4">
    <name type="scientific">Neorhizobium galegae bv. orientalis str. HAMBI 540</name>
    <dbReference type="NCBI Taxonomy" id="1028800"/>
    <lineage>
        <taxon>Bacteria</taxon>
        <taxon>Pseudomonadati</taxon>
        <taxon>Pseudomonadota</taxon>
        <taxon>Alphaproteobacteria</taxon>
        <taxon>Hyphomicrobiales</taxon>
        <taxon>Rhizobiaceae</taxon>
        <taxon>Rhizobium/Agrobacterium group</taxon>
        <taxon>Neorhizobium</taxon>
    </lineage>
</organism>
<keyword evidence="4" id="KW-1185">Reference proteome</keyword>
<dbReference type="eggNOG" id="COG4186">
    <property type="taxonomic scope" value="Bacteria"/>
</dbReference>
<dbReference type="Gene3D" id="3.60.21.10">
    <property type="match status" value="1"/>
</dbReference>
<comment type="similarity">
    <text evidence="1">Belongs to the metallophosphoesterase superfamily. YfcE family.</text>
</comment>
<dbReference type="GO" id="GO:0016787">
    <property type="term" value="F:hydrolase activity"/>
    <property type="evidence" value="ECO:0007669"/>
    <property type="project" value="UniProtKB-KW"/>
</dbReference>
<keyword evidence="3" id="KW-0378">Hydrolase</keyword>
<proteinExistence type="inferred from homology"/>
<dbReference type="Proteomes" id="UP000028181">
    <property type="component" value="Chromosome I"/>
</dbReference>
<dbReference type="RefSeq" id="WP_038584533.1">
    <property type="nucleotide sequence ID" value="NZ_HG938353.1"/>
</dbReference>
<dbReference type="InterPro" id="IPR024654">
    <property type="entry name" value="Calcineurin-like_PHP_lpxH"/>
</dbReference>
<dbReference type="HOGENOM" id="CLU_092313_3_0_5"/>
<dbReference type="GeneID" id="24255727"/>
<dbReference type="OrthoDB" id="5380073at2"/>
<dbReference type="SUPFAM" id="SSF56300">
    <property type="entry name" value="Metallo-dependent phosphatases"/>
    <property type="match status" value="1"/>
</dbReference>